<feature type="domain" description="Fe-containing alcohol dehydrogenase-like C-terminal" evidence="3">
    <location>
        <begin position="189"/>
        <end position="392"/>
    </location>
</feature>
<dbReference type="GO" id="GO:1990362">
    <property type="term" value="F:butanol dehydrogenase (NAD+) activity"/>
    <property type="evidence" value="ECO:0007669"/>
    <property type="project" value="InterPro"/>
</dbReference>
<dbReference type="Gene3D" id="1.20.1090.10">
    <property type="entry name" value="Dehydroquinate synthase-like - alpha domain"/>
    <property type="match status" value="1"/>
</dbReference>
<dbReference type="FunFam" id="3.40.50.1970:FF:000003">
    <property type="entry name" value="Alcohol dehydrogenase, iron-containing"/>
    <property type="match status" value="1"/>
</dbReference>
<dbReference type="SUPFAM" id="SSF56796">
    <property type="entry name" value="Dehydroquinate synthase-like"/>
    <property type="match status" value="1"/>
</dbReference>
<dbReference type="GO" id="GO:0005829">
    <property type="term" value="C:cytosol"/>
    <property type="evidence" value="ECO:0007669"/>
    <property type="project" value="TreeGrafter"/>
</dbReference>
<dbReference type="InterPro" id="IPR044731">
    <property type="entry name" value="BDH-like"/>
</dbReference>
<comment type="caution">
    <text evidence="4">The sequence shown here is derived from an EMBL/GenBank/DDBJ whole genome shotgun (WGS) entry which is preliminary data.</text>
</comment>
<dbReference type="GO" id="GO:1990002">
    <property type="term" value="F:methylglyoxal reductase (NADPH) (acetol producing) activity"/>
    <property type="evidence" value="ECO:0007669"/>
    <property type="project" value="TreeGrafter"/>
</dbReference>
<sequence>MNDFQFQNTTKVYFGKHQLQHLHQEVLKYGQKVLIADGGEFIRQSPLYAQVLKELTDNGIQIFELGSVEPNPRHTTVNRGVKLCKGNNIQTVLAVGGGSTIDCCKAIAATSCTDEDDVWTLIEKREPINQALAVIAMPTIASTGSEMDKSCVIANEELHLKKGLNGEAIRPKAAFLNPENTFTVPARQTACGGFDIMMHLLDMNYFVDSDKYPLQFNVVETLLRTIREQLPIALREPENYEARATLLWGASWALNSFCTSGFKTAPSNHGLEQFSAFYDQTHGLGLALVVTKWMTYLLEKDPTVAPDFARLGTNVLGCQPVDDVIEGAKNAIKAFDAFIVNDLGLPRTMTEIGLNDSKLSEMAHAAVTGYGDGTLKGYRELTEANCLAIYKMCL</sequence>
<dbReference type="RefSeq" id="WP_061460235.1">
    <property type="nucleotide sequence ID" value="NZ_KQ970577.1"/>
</dbReference>
<dbReference type="CDD" id="cd08187">
    <property type="entry name" value="BDH"/>
    <property type="match status" value="1"/>
</dbReference>
<feature type="domain" description="Alcohol dehydrogenase iron-type/glycerol dehydrogenase GldA" evidence="2">
    <location>
        <begin position="10"/>
        <end position="178"/>
    </location>
</feature>
<evidence type="ECO:0000259" key="3">
    <source>
        <dbReference type="Pfam" id="PF25137"/>
    </source>
</evidence>
<accession>A0A139QQT1</accession>
<dbReference type="Pfam" id="PF25137">
    <property type="entry name" value="ADH_Fe_C"/>
    <property type="match status" value="1"/>
</dbReference>
<evidence type="ECO:0000313" key="4">
    <source>
        <dbReference type="EMBL" id="KXU04842.1"/>
    </source>
</evidence>
<dbReference type="PANTHER" id="PTHR43633">
    <property type="entry name" value="ALCOHOL DEHYDROGENASE YQHD"/>
    <property type="match status" value="1"/>
</dbReference>
<name>A0A139QQT1_9STRE</name>
<keyword evidence="1" id="KW-0560">Oxidoreductase</keyword>
<dbReference type="AlphaFoldDB" id="A0A139QQT1"/>
<dbReference type="Gene3D" id="3.40.50.1970">
    <property type="match status" value="1"/>
</dbReference>
<dbReference type="GO" id="GO:0008106">
    <property type="term" value="F:alcohol dehydrogenase (NADP+) activity"/>
    <property type="evidence" value="ECO:0007669"/>
    <property type="project" value="TreeGrafter"/>
</dbReference>
<dbReference type="Proteomes" id="UP000071927">
    <property type="component" value="Unassembled WGS sequence"/>
</dbReference>
<dbReference type="Pfam" id="PF00465">
    <property type="entry name" value="Fe-ADH"/>
    <property type="match status" value="1"/>
</dbReference>
<dbReference type="GO" id="GO:0046872">
    <property type="term" value="F:metal ion binding"/>
    <property type="evidence" value="ECO:0007669"/>
    <property type="project" value="InterPro"/>
</dbReference>
<reference evidence="4 5" key="1">
    <citation type="submission" date="2016-01" db="EMBL/GenBank/DDBJ databases">
        <title>Highly variable Streptococcus oralis are common among viridans streptococci isolated from primates.</title>
        <authorList>
            <person name="Denapaite D."/>
            <person name="Rieger M."/>
            <person name="Koendgen S."/>
            <person name="Brueckner R."/>
            <person name="Ochigava I."/>
            <person name="Kappeler P."/>
            <person name="Maetz-Rensing K."/>
            <person name="Leendertz F."/>
            <person name="Hakenbeck R."/>
        </authorList>
    </citation>
    <scope>NUCLEOTIDE SEQUENCE [LARGE SCALE GENOMIC DNA]</scope>
    <source>
        <strain evidence="4 5">DD03</strain>
    </source>
</reference>
<dbReference type="InterPro" id="IPR001670">
    <property type="entry name" value="ADH_Fe/GldA"/>
</dbReference>
<dbReference type="InterPro" id="IPR056798">
    <property type="entry name" value="ADH_Fe_C"/>
</dbReference>
<dbReference type="PANTHER" id="PTHR43633:SF1">
    <property type="entry name" value="ALCOHOL DEHYDROGENASE YQHD"/>
    <property type="match status" value="1"/>
</dbReference>
<organism evidence="4 5">
    <name type="scientific">Streptococcus gallolyticus</name>
    <dbReference type="NCBI Taxonomy" id="315405"/>
    <lineage>
        <taxon>Bacteria</taxon>
        <taxon>Bacillati</taxon>
        <taxon>Bacillota</taxon>
        <taxon>Bacilli</taxon>
        <taxon>Lactobacillales</taxon>
        <taxon>Streptococcaceae</taxon>
        <taxon>Streptococcus</taxon>
    </lineage>
</organism>
<dbReference type="EMBL" id="LQXV01000351">
    <property type="protein sequence ID" value="KXU04842.1"/>
    <property type="molecule type" value="Genomic_DNA"/>
</dbReference>
<proteinExistence type="predicted"/>
<dbReference type="PATRIC" id="fig|315405.12.peg.2105"/>
<evidence type="ECO:0000256" key="1">
    <source>
        <dbReference type="ARBA" id="ARBA00023002"/>
    </source>
</evidence>
<gene>
    <name evidence="4" type="ORF">SGADD03_01764</name>
</gene>
<evidence type="ECO:0000313" key="5">
    <source>
        <dbReference type="Proteomes" id="UP000071927"/>
    </source>
</evidence>
<protein>
    <submittedName>
        <fullName evidence="4">NADH-dependent butanol dehydrogenase A</fullName>
    </submittedName>
</protein>
<evidence type="ECO:0000259" key="2">
    <source>
        <dbReference type="Pfam" id="PF00465"/>
    </source>
</evidence>